<accession>A0A7H1NT59</accession>
<evidence type="ECO:0000256" key="6">
    <source>
        <dbReference type="ARBA" id="ARBA00022694"/>
    </source>
</evidence>
<comment type="similarity">
    <text evidence="12">Belongs to the dus family.</text>
</comment>
<keyword evidence="9 12" id="KW-0560">Oxidoreductase</keyword>
<feature type="domain" description="DUS-like FMN-binding" evidence="16">
    <location>
        <begin position="56"/>
        <end position="356"/>
    </location>
</feature>
<dbReference type="InterPro" id="IPR001269">
    <property type="entry name" value="DUS_fam"/>
</dbReference>
<keyword evidence="8" id="KW-0694">RNA-binding</keyword>
<keyword evidence="7" id="KW-0521">NADP</keyword>
<dbReference type="RefSeq" id="WP_203413181.1">
    <property type="nucleotide sequence ID" value="NZ_CP060244.1"/>
</dbReference>
<dbReference type="PROSITE" id="PS01136">
    <property type="entry name" value="UPF0034"/>
    <property type="match status" value="1"/>
</dbReference>
<dbReference type="GO" id="GO:0017150">
    <property type="term" value="F:tRNA dihydrouridine synthase activity"/>
    <property type="evidence" value="ECO:0007669"/>
    <property type="project" value="InterPro"/>
</dbReference>
<dbReference type="EMBL" id="CP060244">
    <property type="protein sequence ID" value="QNT78969.1"/>
    <property type="molecule type" value="Genomic_DNA"/>
</dbReference>
<feature type="binding site" evidence="14">
    <location>
        <begin position="267"/>
        <end position="268"/>
    </location>
    <ligand>
        <name>FMN</name>
        <dbReference type="ChEBI" id="CHEBI:58210"/>
    </ligand>
</feature>
<evidence type="ECO:0000256" key="5">
    <source>
        <dbReference type="ARBA" id="ARBA00022643"/>
    </source>
</evidence>
<keyword evidence="3" id="KW-0820">tRNA-binding</keyword>
<proteinExistence type="inferred from homology"/>
<comment type="function">
    <text evidence="2 12">Catalyzes the synthesis of 5,6-dihydrouridine (D), a modified base found in the D-loop of most tRNAs, via the reduction of the C5-C6 double bond in target uridines.</text>
</comment>
<dbReference type="CDD" id="cd02801">
    <property type="entry name" value="DUS_like_FMN"/>
    <property type="match status" value="1"/>
</dbReference>
<dbReference type="SUPFAM" id="SSF51395">
    <property type="entry name" value="FMN-linked oxidoreductases"/>
    <property type="match status" value="1"/>
</dbReference>
<dbReference type="InterPro" id="IPR004652">
    <property type="entry name" value="DusB-like"/>
</dbReference>
<feature type="binding site" evidence="14">
    <location>
        <position position="212"/>
    </location>
    <ligand>
        <name>FMN</name>
        <dbReference type="ChEBI" id="CHEBI:58210"/>
    </ligand>
</feature>
<dbReference type="Gene3D" id="1.10.1200.80">
    <property type="entry name" value="Putative flavin oxidoreducatase, domain 2"/>
    <property type="match status" value="1"/>
</dbReference>
<organism evidence="17 18">
    <name type="scientific">Entomobacter blattae</name>
    <dbReference type="NCBI Taxonomy" id="2762277"/>
    <lineage>
        <taxon>Bacteria</taxon>
        <taxon>Pseudomonadati</taxon>
        <taxon>Pseudomonadota</taxon>
        <taxon>Alphaproteobacteria</taxon>
        <taxon>Acetobacterales</taxon>
        <taxon>Acetobacteraceae</taxon>
        <taxon>Entomobacter</taxon>
    </lineage>
</organism>
<dbReference type="PIRSF" id="PIRSF006621">
    <property type="entry name" value="Dus"/>
    <property type="match status" value="1"/>
</dbReference>
<evidence type="ECO:0000256" key="11">
    <source>
        <dbReference type="ARBA" id="ARBA00048802"/>
    </source>
</evidence>
<dbReference type="Gene3D" id="3.20.20.70">
    <property type="entry name" value="Aldolase class I"/>
    <property type="match status" value="1"/>
</dbReference>
<keyword evidence="5 12" id="KW-0288">FMN</keyword>
<evidence type="ECO:0000256" key="1">
    <source>
        <dbReference type="ARBA" id="ARBA00001917"/>
    </source>
</evidence>
<feature type="compositionally biased region" description="Basic and acidic residues" evidence="15">
    <location>
        <begin position="1"/>
        <end position="12"/>
    </location>
</feature>
<gene>
    <name evidence="17" type="primary">dus</name>
    <name evidence="17" type="ORF">JGUZn3_17520</name>
</gene>
<reference evidence="17 18" key="1">
    <citation type="submission" date="2020-08" db="EMBL/GenBank/DDBJ databases">
        <title>Complete genome sequence of Entomobacter blattae G55GP.</title>
        <authorList>
            <person name="Poehlein A."/>
            <person name="Guzman J."/>
            <person name="Daniel R."/>
            <person name="Vilcinskas A."/>
        </authorList>
    </citation>
    <scope>NUCLEOTIDE SEQUENCE [LARGE SCALE GENOMIC DNA]</scope>
    <source>
        <strain evidence="17 18">G55GP</strain>
    </source>
</reference>
<evidence type="ECO:0000256" key="3">
    <source>
        <dbReference type="ARBA" id="ARBA00022555"/>
    </source>
</evidence>
<comment type="catalytic activity">
    <reaction evidence="11">
        <text>a 5,6-dihydrouridine in tRNA + NAD(+) = a uridine in tRNA + NADH + H(+)</text>
        <dbReference type="Rhea" id="RHEA:54452"/>
        <dbReference type="Rhea" id="RHEA-COMP:13339"/>
        <dbReference type="Rhea" id="RHEA-COMP:13887"/>
        <dbReference type="ChEBI" id="CHEBI:15378"/>
        <dbReference type="ChEBI" id="CHEBI:57540"/>
        <dbReference type="ChEBI" id="CHEBI:57945"/>
        <dbReference type="ChEBI" id="CHEBI:65315"/>
        <dbReference type="ChEBI" id="CHEBI:74443"/>
    </reaction>
</comment>
<comment type="catalytic activity">
    <reaction evidence="10">
        <text>a 5,6-dihydrouridine in tRNA + NADP(+) = a uridine in tRNA + NADPH + H(+)</text>
        <dbReference type="Rhea" id="RHEA:23624"/>
        <dbReference type="Rhea" id="RHEA-COMP:13339"/>
        <dbReference type="Rhea" id="RHEA-COMP:13887"/>
        <dbReference type="ChEBI" id="CHEBI:15378"/>
        <dbReference type="ChEBI" id="CHEBI:57783"/>
        <dbReference type="ChEBI" id="CHEBI:58349"/>
        <dbReference type="ChEBI" id="CHEBI:65315"/>
        <dbReference type="ChEBI" id="CHEBI:74443"/>
    </reaction>
</comment>
<dbReference type="InterPro" id="IPR013785">
    <property type="entry name" value="Aldolase_TIM"/>
</dbReference>
<keyword evidence="18" id="KW-1185">Reference proteome</keyword>
<dbReference type="InterPro" id="IPR018517">
    <property type="entry name" value="tRNA_hU_synthase_CS"/>
</dbReference>
<dbReference type="Proteomes" id="UP000516349">
    <property type="component" value="Chromosome"/>
</dbReference>
<dbReference type="GO" id="GO:0050660">
    <property type="term" value="F:flavin adenine dinucleotide binding"/>
    <property type="evidence" value="ECO:0007669"/>
    <property type="project" value="InterPro"/>
</dbReference>
<evidence type="ECO:0000256" key="4">
    <source>
        <dbReference type="ARBA" id="ARBA00022630"/>
    </source>
</evidence>
<protein>
    <recommendedName>
        <fullName evidence="12">tRNA-dihydrouridine synthase</fullName>
        <ecNumber evidence="12">1.3.1.-</ecNumber>
    </recommendedName>
</protein>
<keyword evidence="14" id="KW-0547">Nucleotide-binding</keyword>
<evidence type="ECO:0000256" key="15">
    <source>
        <dbReference type="SAM" id="MobiDB-lite"/>
    </source>
</evidence>
<comment type="cofactor">
    <cofactor evidence="1 12 14">
        <name>FMN</name>
        <dbReference type="ChEBI" id="CHEBI:58210"/>
    </cofactor>
</comment>
<evidence type="ECO:0000256" key="2">
    <source>
        <dbReference type="ARBA" id="ARBA00002790"/>
    </source>
</evidence>
<dbReference type="AlphaFoldDB" id="A0A7H1NT59"/>
<evidence type="ECO:0000256" key="8">
    <source>
        <dbReference type="ARBA" id="ARBA00022884"/>
    </source>
</evidence>
<dbReference type="PANTHER" id="PTHR45846:SF1">
    <property type="entry name" value="TRNA-DIHYDROURIDINE(47) SYNTHASE [NAD(P)(+)]-LIKE"/>
    <property type="match status" value="1"/>
</dbReference>
<evidence type="ECO:0000313" key="18">
    <source>
        <dbReference type="Proteomes" id="UP000516349"/>
    </source>
</evidence>
<evidence type="ECO:0000256" key="14">
    <source>
        <dbReference type="PIRSR" id="PIRSR006621-2"/>
    </source>
</evidence>
<dbReference type="NCBIfam" id="TIGR00737">
    <property type="entry name" value="nifR3_yhdG"/>
    <property type="match status" value="1"/>
</dbReference>
<dbReference type="PANTHER" id="PTHR45846">
    <property type="entry name" value="TRNA-DIHYDROURIDINE(47) SYNTHASE [NAD(P)(+)]-LIKE"/>
    <property type="match status" value="1"/>
</dbReference>
<keyword evidence="4 12" id="KW-0285">Flavoprotein</keyword>
<evidence type="ECO:0000256" key="10">
    <source>
        <dbReference type="ARBA" id="ARBA00048205"/>
    </source>
</evidence>
<dbReference type="EC" id="1.3.1.-" evidence="12"/>
<evidence type="ECO:0000256" key="7">
    <source>
        <dbReference type="ARBA" id="ARBA00022857"/>
    </source>
</evidence>
<evidence type="ECO:0000259" key="16">
    <source>
        <dbReference type="Pfam" id="PF01207"/>
    </source>
</evidence>
<feature type="binding site" evidence="14">
    <location>
        <position position="182"/>
    </location>
    <ligand>
        <name>FMN</name>
        <dbReference type="ChEBI" id="CHEBI:58210"/>
    </ligand>
</feature>
<dbReference type="InterPro" id="IPR024036">
    <property type="entry name" value="tRNA-dHydroUridine_Synthase_C"/>
</dbReference>
<sequence length="383" mass="41401">MDKFSRTDHSSPGEENAFQDDLKKDSSAENAVQIADNKPLNPIILDKNVVIEKPVILAPMSGVTDFPFRKLSRKLGAGLVVSEMIASWAMIRENENTLRMAEVAAGGLNAVQLAGCDAEAMAEAARIAVGKGADLIDINFGCPVKKVAVGQQAGSAMMKNEVQAGKVLSSVVGAVSVPVTLKMRMGWDHSSLNAPSIARIAEESGIKMLTVHGRTRQQFYNGTADWQFVRKVKEAVCLPVIVNGDIISVQTAQNALRLSGADGVMVGRGSYGKPWLLAEIASVLCQGLSYISPDLTQEKAILLEHYDLMLSHFGENAGMRLARKHVSWYSAGLPGSAQFRAKINHFNTVSEARALIHSFYDNLMAEGMKTREDISAFSRLPTV</sequence>
<evidence type="ECO:0000256" key="9">
    <source>
        <dbReference type="ARBA" id="ARBA00023002"/>
    </source>
</evidence>
<name>A0A7H1NT59_9PROT</name>
<evidence type="ECO:0000256" key="12">
    <source>
        <dbReference type="PIRNR" id="PIRNR006621"/>
    </source>
</evidence>
<feature type="binding site" evidence="14">
    <location>
        <position position="112"/>
    </location>
    <ligand>
        <name>FMN</name>
        <dbReference type="ChEBI" id="CHEBI:58210"/>
    </ligand>
</feature>
<evidence type="ECO:0000313" key="17">
    <source>
        <dbReference type="EMBL" id="QNT78969.1"/>
    </source>
</evidence>
<keyword evidence="6 12" id="KW-0819">tRNA processing</keyword>
<dbReference type="Pfam" id="PF01207">
    <property type="entry name" value="Dus"/>
    <property type="match status" value="1"/>
</dbReference>
<evidence type="ECO:0000256" key="13">
    <source>
        <dbReference type="PIRSR" id="PIRSR006621-1"/>
    </source>
</evidence>
<dbReference type="GO" id="GO:0000049">
    <property type="term" value="F:tRNA binding"/>
    <property type="evidence" value="ECO:0007669"/>
    <property type="project" value="UniProtKB-KW"/>
</dbReference>
<feature type="region of interest" description="Disordered" evidence="15">
    <location>
        <begin position="1"/>
        <end position="23"/>
    </location>
</feature>
<dbReference type="InterPro" id="IPR035587">
    <property type="entry name" value="DUS-like_FMN-bd"/>
</dbReference>
<dbReference type="KEGG" id="ebla:JGUZn3_17520"/>
<feature type="active site" description="Proton donor" evidence="13">
    <location>
        <position position="142"/>
    </location>
</feature>